<feature type="compositionally biased region" description="Low complexity" evidence="1">
    <location>
        <begin position="30"/>
        <end position="41"/>
    </location>
</feature>
<dbReference type="Pfam" id="PF14031">
    <property type="entry name" value="D-ser_dehydrat"/>
    <property type="match status" value="1"/>
</dbReference>
<dbReference type="SMART" id="SM01119">
    <property type="entry name" value="D-ser_dehydrat"/>
    <property type="match status" value="1"/>
</dbReference>
<feature type="domain" description="D-serine dehydratase-like" evidence="2">
    <location>
        <begin position="383"/>
        <end position="475"/>
    </location>
</feature>
<feature type="compositionally biased region" description="Low complexity" evidence="1">
    <location>
        <begin position="1"/>
        <end position="23"/>
    </location>
</feature>
<dbReference type="RefSeq" id="WP_234337274.1">
    <property type="nucleotide sequence ID" value="NZ_BSRX01000024.1"/>
</dbReference>
<feature type="compositionally biased region" description="Gly residues" evidence="1">
    <location>
        <begin position="42"/>
        <end position="57"/>
    </location>
</feature>
<sequence>MGENSENSENSGSNETGGASGTAEAEERAGTAGQAGASGAAGPAGGAGETGSAGEAGTGPRYFADPVHGPGIDTAAVAALADETLDFRFKAVPADAWGRTVRDWLATRPTLDGLGTPLLTLDAAALRHNLHTMAAWCRAAGVRLAPHGKTTMAPALWQAQLAAGAHAITLANLPQLRVARAFGVQRLLLANTLLDPAGLAWVAAELDRDPGFAFASWVDSTDSVHRMDAALRAAGARRPVEVMVELGGPGGRTGARGVPAALDVAAAVLAAPTLRLAGVGGYEGALAHDASAPALAAVRGYLADLADLHRRLATDYPTPTPVVTAGGSAYFDTVAQELTPLTRQVPGTTVIVRAGAYLAHDDGFYRGISPLSRRPDTTPLRSAMHGWARVVSHPEPQLALLDAGKRDLPFDEGLPGPQLVRGHGPLEGATVTALNDQHTFLRDAGPAAPVGAVLRLGLSHPCTAFDKWSLIPVLDHADTAHPRIVDLVRTYF</sequence>
<evidence type="ECO:0000313" key="4">
    <source>
        <dbReference type="Proteomes" id="UP001165143"/>
    </source>
</evidence>
<dbReference type="InterPro" id="IPR029066">
    <property type="entry name" value="PLP-binding_barrel"/>
</dbReference>
<feature type="region of interest" description="Disordered" evidence="1">
    <location>
        <begin position="1"/>
        <end position="65"/>
    </location>
</feature>
<reference evidence="3" key="1">
    <citation type="submission" date="2023-02" db="EMBL/GenBank/DDBJ databases">
        <title>Kitasatospora phosalacinea NBRC 14362.</title>
        <authorList>
            <person name="Ichikawa N."/>
            <person name="Sato H."/>
            <person name="Tonouchi N."/>
        </authorList>
    </citation>
    <scope>NUCLEOTIDE SEQUENCE</scope>
    <source>
        <strain evidence="3">NBRC 14362</strain>
    </source>
</reference>
<protein>
    <submittedName>
        <fullName evidence="3">Alanine racemase</fullName>
    </submittedName>
</protein>
<dbReference type="Proteomes" id="UP001165143">
    <property type="component" value="Unassembled WGS sequence"/>
</dbReference>
<dbReference type="AlphaFoldDB" id="A0A9W6UN37"/>
<comment type="caution">
    <text evidence="3">The sequence shown here is derived from an EMBL/GenBank/DDBJ whole genome shotgun (WGS) entry which is preliminary data.</text>
</comment>
<dbReference type="PANTHER" id="PTHR28004:SF8">
    <property type="entry name" value="D-SERINE DEAMINASE"/>
    <property type="match status" value="1"/>
</dbReference>
<proteinExistence type="predicted"/>
<dbReference type="Gene3D" id="2.40.37.20">
    <property type="entry name" value="D-serine dehydratase-like domain"/>
    <property type="match status" value="1"/>
</dbReference>
<evidence type="ECO:0000313" key="3">
    <source>
        <dbReference type="EMBL" id="GLW56081.1"/>
    </source>
</evidence>
<dbReference type="InterPro" id="IPR051466">
    <property type="entry name" value="D-amino_acid_metab_enzyme"/>
</dbReference>
<dbReference type="SUPFAM" id="SSF51419">
    <property type="entry name" value="PLP-binding barrel"/>
    <property type="match status" value="1"/>
</dbReference>
<accession>A0A9W6UN37</accession>
<evidence type="ECO:0000259" key="2">
    <source>
        <dbReference type="SMART" id="SM01119"/>
    </source>
</evidence>
<gene>
    <name evidence="3" type="ORF">Kpho01_40920</name>
</gene>
<dbReference type="Gene3D" id="3.20.20.10">
    <property type="entry name" value="Alanine racemase"/>
    <property type="match status" value="1"/>
</dbReference>
<dbReference type="PANTHER" id="PTHR28004">
    <property type="entry name" value="ZGC:162816-RELATED"/>
    <property type="match status" value="1"/>
</dbReference>
<dbReference type="EMBL" id="BSRX01000024">
    <property type="protein sequence ID" value="GLW56081.1"/>
    <property type="molecule type" value="Genomic_DNA"/>
</dbReference>
<evidence type="ECO:0000256" key="1">
    <source>
        <dbReference type="SAM" id="MobiDB-lite"/>
    </source>
</evidence>
<name>A0A9W6UN37_9ACTN</name>
<dbReference type="InterPro" id="IPR026956">
    <property type="entry name" value="D-ser_dehydrat-like_dom"/>
</dbReference>
<organism evidence="3 4">
    <name type="scientific">Kitasatospora phosalacinea</name>
    <dbReference type="NCBI Taxonomy" id="2065"/>
    <lineage>
        <taxon>Bacteria</taxon>
        <taxon>Bacillati</taxon>
        <taxon>Actinomycetota</taxon>
        <taxon>Actinomycetes</taxon>
        <taxon>Kitasatosporales</taxon>
        <taxon>Streptomycetaceae</taxon>
        <taxon>Kitasatospora</taxon>
    </lineage>
</organism>
<dbReference type="InterPro" id="IPR042208">
    <property type="entry name" value="D-ser_dehydrat-like_sf"/>
</dbReference>